<feature type="region of interest" description="Disordered" evidence="1">
    <location>
        <begin position="1"/>
        <end position="37"/>
    </location>
</feature>
<organism evidence="2 3">
    <name type="scientific">Phytophthora citrophthora</name>
    <dbReference type="NCBI Taxonomy" id="4793"/>
    <lineage>
        <taxon>Eukaryota</taxon>
        <taxon>Sar</taxon>
        <taxon>Stramenopiles</taxon>
        <taxon>Oomycota</taxon>
        <taxon>Peronosporomycetes</taxon>
        <taxon>Peronosporales</taxon>
        <taxon>Peronosporaceae</taxon>
        <taxon>Phytophthora</taxon>
    </lineage>
</organism>
<protein>
    <submittedName>
        <fullName evidence="2">Uncharacterized protein</fullName>
    </submittedName>
</protein>
<feature type="compositionally biased region" description="Polar residues" evidence="1">
    <location>
        <begin position="18"/>
        <end position="37"/>
    </location>
</feature>
<accession>A0AAD9H0Z7</accession>
<reference evidence="2" key="1">
    <citation type="submission" date="2023-08" db="EMBL/GenBank/DDBJ databases">
        <title>Reference Genome Resource for the Citrus Pathogen Phytophthora citrophthora.</title>
        <authorList>
            <person name="Moller H."/>
            <person name="Coetzee B."/>
            <person name="Rose L.J."/>
            <person name="Van Niekerk J.M."/>
        </authorList>
    </citation>
    <scope>NUCLEOTIDE SEQUENCE</scope>
    <source>
        <strain evidence="2">STE-U-9442</strain>
    </source>
</reference>
<dbReference type="EMBL" id="JASMQC010000001">
    <property type="protein sequence ID" value="KAK1948334.1"/>
    <property type="molecule type" value="Genomic_DNA"/>
</dbReference>
<gene>
    <name evidence="2" type="ORF">P3T76_000624</name>
</gene>
<keyword evidence="3" id="KW-1185">Reference proteome</keyword>
<comment type="caution">
    <text evidence="2">The sequence shown here is derived from an EMBL/GenBank/DDBJ whole genome shotgun (WGS) entry which is preliminary data.</text>
</comment>
<dbReference type="AlphaFoldDB" id="A0AAD9H0Z7"/>
<evidence type="ECO:0000313" key="3">
    <source>
        <dbReference type="Proteomes" id="UP001259832"/>
    </source>
</evidence>
<evidence type="ECO:0000256" key="1">
    <source>
        <dbReference type="SAM" id="MobiDB-lite"/>
    </source>
</evidence>
<evidence type="ECO:0000313" key="2">
    <source>
        <dbReference type="EMBL" id="KAK1948334.1"/>
    </source>
</evidence>
<sequence length="100" mass="10946">MKPPLQDGESIKAGTVAVTETQPSSNEAVQVPTQTSGALVVSETPEMSPAESEEEEADEMVEALEELILEAYNNMQIDGEYIFLPDEVAEKLHRVAEQVR</sequence>
<dbReference type="Proteomes" id="UP001259832">
    <property type="component" value="Unassembled WGS sequence"/>
</dbReference>
<name>A0AAD9H0Z7_9STRA</name>
<proteinExistence type="predicted"/>